<dbReference type="Pfam" id="PF16217">
    <property type="entry name" value="M64_N"/>
    <property type="match status" value="1"/>
</dbReference>
<dbReference type="InterPro" id="IPR019026">
    <property type="entry name" value="Peptidase_M64_IgA"/>
</dbReference>
<proteinExistence type="predicted"/>
<dbReference type="Pfam" id="PF09471">
    <property type="entry name" value="Peptidase_M64"/>
    <property type="match status" value="1"/>
</dbReference>
<dbReference type="InterPro" id="IPR038171">
    <property type="entry name" value="M64_N_sf"/>
</dbReference>
<dbReference type="RefSeq" id="WP_057953679.1">
    <property type="nucleotide sequence ID" value="NZ_CP013118.1"/>
</dbReference>
<keyword evidence="3" id="KW-1185">Reference proteome</keyword>
<organism evidence="2 3">
    <name type="scientific">Salinivirga cyanobacteriivorans</name>
    <dbReference type="NCBI Taxonomy" id="1307839"/>
    <lineage>
        <taxon>Bacteria</taxon>
        <taxon>Pseudomonadati</taxon>
        <taxon>Bacteroidota</taxon>
        <taxon>Bacteroidia</taxon>
        <taxon>Bacteroidales</taxon>
        <taxon>Salinivirgaceae</taxon>
        <taxon>Salinivirga</taxon>
    </lineage>
</organism>
<dbReference type="KEGG" id="blq:L21SP5_02670"/>
<dbReference type="PATRIC" id="fig|1307839.3.peg.2805"/>
<dbReference type="Gene3D" id="2.60.40.3250">
    <property type="entry name" value="Peptidase M64, N-terminal domain"/>
    <property type="match status" value="1"/>
</dbReference>
<sequence>MKYIKLFSITIAILVSSCTQGSDFQKYFHDKTMRFDYFHTGNANEEHFAFDQIVSDGIWAGSTHKLIDDLKLGKYFFKVIDLASGETIYSRGFASIYGEWETTPEAKKGWGAYHESVRFPWPRSDAKLIMMKRNKDYKFEKIWEYNIQLEHWRTNQAEAGTYLKTKDIHISGDPKKKVDIVVLSEGYTANEMDKFNKDARNFADALLSTEPFASRKNDINIRLVEVPSPQSGLAHPHQDIYRRSALSVSYGAFDSERYALGFDNKTIRNAAANVPYEYTAIVMNDSIYGGGGIYNLYITAAADNAFKDYLYVHEFGHHFADLADEYYASSTAYEMGSSIQEPWELNVTTHTEKDKIKWGDMIDEDMPLPTPWGKKEFDQHSIKTQKEREKLRAAKTPESEMNEFFIAQREWEEAYLKDIKYAGKTGLYEGAQYHSHGIYRSAPNCIMFTRTDHFCPACQRAINLVIDQYTK</sequence>
<dbReference type="Proteomes" id="UP000064893">
    <property type="component" value="Chromosome"/>
</dbReference>
<gene>
    <name evidence="2" type="ORF">L21SP5_02670</name>
</gene>
<reference evidence="2 3" key="1">
    <citation type="submission" date="2015-11" db="EMBL/GenBank/DDBJ databases">
        <title>Description and complete genome sequence of a novel strain predominating in hypersaline microbial mats and representing a new family of the Bacteriodetes phylum.</title>
        <authorList>
            <person name="Spring S."/>
            <person name="Bunk B."/>
            <person name="Sproer C."/>
            <person name="Klenk H.-P."/>
        </authorList>
    </citation>
    <scope>NUCLEOTIDE SEQUENCE [LARGE SCALE GENOMIC DNA]</scope>
    <source>
        <strain evidence="2 3">L21-Spi-D4</strain>
    </source>
</reference>
<dbReference type="AlphaFoldDB" id="A0A0S2I278"/>
<dbReference type="STRING" id="1307839.L21SP5_02670"/>
<protein>
    <submittedName>
        <fullName evidence="2">IgA Peptidase M64</fullName>
    </submittedName>
</protein>
<dbReference type="InterPro" id="IPR032625">
    <property type="entry name" value="M64_N"/>
</dbReference>
<dbReference type="Gene3D" id="3.40.390.10">
    <property type="entry name" value="Collagenase (Catalytic Domain)"/>
    <property type="match status" value="1"/>
</dbReference>
<dbReference type="PROSITE" id="PS51257">
    <property type="entry name" value="PROKAR_LIPOPROTEIN"/>
    <property type="match status" value="1"/>
</dbReference>
<accession>A0A0S2I278</accession>
<name>A0A0S2I278_9BACT</name>
<evidence type="ECO:0000313" key="2">
    <source>
        <dbReference type="EMBL" id="ALO16293.1"/>
    </source>
</evidence>
<dbReference type="InterPro" id="IPR024079">
    <property type="entry name" value="MetalloPept_cat_dom_sf"/>
</dbReference>
<evidence type="ECO:0000313" key="3">
    <source>
        <dbReference type="Proteomes" id="UP000064893"/>
    </source>
</evidence>
<dbReference type="EMBL" id="CP013118">
    <property type="protein sequence ID" value="ALO16293.1"/>
    <property type="molecule type" value="Genomic_DNA"/>
</dbReference>
<evidence type="ECO:0000259" key="1">
    <source>
        <dbReference type="Pfam" id="PF16217"/>
    </source>
</evidence>
<feature type="domain" description="Peptidase M64 N-terminal" evidence="1">
    <location>
        <begin position="23"/>
        <end position="143"/>
    </location>
</feature>
<dbReference type="GO" id="GO:0008237">
    <property type="term" value="F:metallopeptidase activity"/>
    <property type="evidence" value="ECO:0007669"/>
    <property type="project" value="InterPro"/>
</dbReference>
<dbReference type="OrthoDB" id="127762at2"/>